<proteinExistence type="predicted"/>
<accession>A0A1Q5Q562</accession>
<dbReference type="InterPro" id="IPR007139">
    <property type="entry name" value="DUF349"/>
</dbReference>
<reference evidence="4" key="1">
    <citation type="submission" date="2016-12" db="EMBL/GenBank/DDBJ databases">
        <authorList>
            <person name="Meng X."/>
        </authorList>
    </citation>
    <scope>NUCLEOTIDE SEQUENCE [LARGE SCALE GENOMIC DNA]</scope>
    <source>
        <strain evidence="4">DSM 19116</strain>
    </source>
</reference>
<comment type="caution">
    <text evidence="3">The sequence shown here is derived from an EMBL/GenBank/DDBJ whole genome shotgun (WGS) entry which is preliminary data.</text>
</comment>
<feature type="coiled-coil region" evidence="1">
    <location>
        <begin position="339"/>
        <end position="396"/>
    </location>
</feature>
<dbReference type="EMBL" id="MQVR01000005">
    <property type="protein sequence ID" value="OKL54923.1"/>
    <property type="molecule type" value="Genomic_DNA"/>
</dbReference>
<dbReference type="Pfam" id="PF03993">
    <property type="entry name" value="DUF349"/>
    <property type="match status" value="3"/>
</dbReference>
<organism evidence="3 4">
    <name type="scientific">Bowdeniella nasicola</name>
    <dbReference type="NCBI Taxonomy" id="208480"/>
    <lineage>
        <taxon>Bacteria</taxon>
        <taxon>Bacillati</taxon>
        <taxon>Actinomycetota</taxon>
        <taxon>Actinomycetes</taxon>
        <taxon>Actinomycetales</taxon>
        <taxon>Actinomycetaceae</taxon>
        <taxon>Bowdeniella</taxon>
    </lineage>
</organism>
<name>A0A1Q5Q562_9ACTO</name>
<feature type="region of interest" description="Disordered" evidence="2">
    <location>
        <begin position="1"/>
        <end position="24"/>
    </location>
</feature>
<evidence type="ECO:0000256" key="1">
    <source>
        <dbReference type="SAM" id="Coils"/>
    </source>
</evidence>
<evidence type="ECO:0000313" key="4">
    <source>
        <dbReference type="Proteomes" id="UP000185628"/>
    </source>
</evidence>
<protein>
    <submittedName>
        <fullName evidence="3">ATPase</fullName>
    </submittedName>
</protein>
<keyword evidence="4" id="KW-1185">Reference proteome</keyword>
<sequence>MAQVAVAAPSFDAEQAGQWGRVDDDGTVWVKEESGERAVGQFPDASKDEALSFYVQRFLDIEAEIRLAEARLPQLGPRDVDTTLSSLAEQVAAPAAVGDLQALRDRVQALKDAGAERKKQAAAEREAAKKEAVERRENIVARAEKIAAKDPQKVQWRQSGQQIRALLDEWKEAQRRGPRLDRPTEDALWKRFSHARTTFDRHRRQFFSELDSKQKEVKAKKEELITRASEMANSTDWGRTTTAYRALMDEWKAAGRSNRKEDDELWKRFRAAQQVFFDARNAANAQTDQEQQENLTKKRALCERAEAILPVTDPKRARAALRPIQDEWEQIGFVPRNAMSEVEVRMRKVEDAIREAEQEQWRATDPEVTARKSALATQIEESLAKLDEDIAAATSAGNDAKVKKLQEERAAKQAWLDTIS</sequence>
<evidence type="ECO:0000256" key="2">
    <source>
        <dbReference type="SAM" id="MobiDB-lite"/>
    </source>
</evidence>
<evidence type="ECO:0000313" key="3">
    <source>
        <dbReference type="EMBL" id="OKL54923.1"/>
    </source>
</evidence>
<feature type="coiled-coil region" evidence="1">
    <location>
        <begin position="111"/>
        <end position="138"/>
    </location>
</feature>
<dbReference type="Proteomes" id="UP000185628">
    <property type="component" value="Unassembled WGS sequence"/>
</dbReference>
<keyword evidence="1" id="KW-0175">Coiled coil</keyword>
<gene>
    <name evidence="3" type="ORF">BSZ39_01745</name>
</gene>
<dbReference type="AlphaFoldDB" id="A0A1Q5Q562"/>